<dbReference type="InterPro" id="IPR007829">
    <property type="entry name" value="TM2"/>
</dbReference>
<keyword evidence="9" id="KW-1185">Reference proteome</keyword>
<evidence type="ECO:0000313" key="8">
    <source>
        <dbReference type="EMBL" id="ADN14964.1"/>
    </source>
</evidence>
<evidence type="ECO:0000256" key="3">
    <source>
        <dbReference type="ARBA" id="ARBA00022989"/>
    </source>
</evidence>
<dbReference type="STRING" id="497965.Cyan7822_3009"/>
<comment type="subcellular location">
    <subcellularLocation>
        <location evidence="1">Membrane</location>
        <topology evidence="1">Multi-pass membrane protein</topology>
    </subcellularLocation>
</comment>
<evidence type="ECO:0000259" key="6">
    <source>
        <dbReference type="Pfam" id="PF05154"/>
    </source>
</evidence>
<keyword evidence="4 5" id="KW-0472">Membrane</keyword>
<dbReference type="OrthoDB" id="9816361at2"/>
<dbReference type="RefSeq" id="WP_013323057.1">
    <property type="nucleotide sequence ID" value="NC_014501.1"/>
</dbReference>
<keyword evidence="3 5" id="KW-1133">Transmembrane helix</keyword>
<organism evidence="8 9">
    <name type="scientific">Gloeothece verrucosa (strain PCC 7822)</name>
    <name type="common">Cyanothece sp. (strain PCC 7822)</name>
    <dbReference type="NCBI Taxonomy" id="497965"/>
    <lineage>
        <taxon>Bacteria</taxon>
        <taxon>Bacillati</taxon>
        <taxon>Cyanobacteriota</taxon>
        <taxon>Cyanophyceae</taxon>
        <taxon>Oscillatoriophycideae</taxon>
        <taxon>Chroococcales</taxon>
        <taxon>Aphanothecaceae</taxon>
        <taxon>Gloeothece</taxon>
        <taxon>Gloeothece verrucosa</taxon>
    </lineage>
</organism>
<evidence type="ECO:0000256" key="1">
    <source>
        <dbReference type="ARBA" id="ARBA00004141"/>
    </source>
</evidence>
<dbReference type="Pfam" id="PF09851">
    <property type="entry name" value="SHOCT"/>
    <property type="match status" value="1"/>
</dbReference>
<keyword evidence="2 5" id="KW-0812">Transmembrane</keyword>
<dbReference type="Proteomes" id="UP000008206">
    <property type="component" value="Chromosome"/>
</dbReference>
<dbReference type="GO" id="GO:0016020">
    <property type="term" value="C:membrane"/>
    <property type="evidence" value="ECO:0007669"/>
    <property type="project" value="UniProtKB-SubCell"/>
</dbReference>
<name>E0U8V0_GLOV7</name>
<dbReference type="Pfam" id="PF05154">
    <property type="entry name" value="TM2"/>
    <property type="match status" value="1"/>
</dbReference>
<dbReference type="InterPro" id="IPR018649">
    <property type="entry name" value="SHOCT"/>
</dbReference>
<evidence type="ECO:0000259" key="7">
    <source>
        <dbReference type="Pfam" id="PF09851"/>
    </source>
</evidence>
<proteinExistence type="predicted"/>
<feature type="domain" description="SHOCT" evidence="7">
    <location>
        <begin position="89"/>
        <end position="114"/>
    </location>
</feature>
<dbReference type="HOGENOM" id="CLU_158532_0_0_3"/>
<dbReference type="eggNOG" id="COG2314">
    <property type="taxonomic scope" value="Bacteria"/>
</dbReference>
<evidence type="ECO:0000313" key="9">
    <source>
        <dbReference type="Proteomes" id="UP000008206"/>
    </source>
</evidence>
<gene>
    <name evidence="8" type="ordered locus">Cyan7822_3009</name>
</gene>
<accession>E0U8V0</accession>
<feature type="transmembrane region" description="Helical" evidence="5">
    <location>
        <begin position="31"/>
        <end position="55"/>
    </location>
</feature>
<protein>
    <submittedName>
        <fullName evidence="8">TM2 domain containing protein</fullName>
    </submittedName>
</protein>
<evidence type="ECO:0000256" key="2">
    <source>
        <dbReference type="ARBA" id="ARBA00022692"/>
    </source>
</evidence>
<sequence length="118" mass="13564">MRNRAVAIVLAWFGGWFGIHKFYLGQNVAGVFYLLFCWTMIPGIIAFFEFFFLLFMSDQAFNAQYNAQYLTPSDSAGNNNESSKDKISALADLKKLYDSGIITAEEYEQKRRKFLDSL</sequence>
<feature type="domain" description="TM2" evidence="6">
    <location>
        <begin position="2"/>
        <end position="51"/>
    </location>
</feature>
<evidence type="ECO:0000256" key="4">
    <source>
        <dbReference type="ARBA" id="ARBA00023136"/>
    </source>
</evidence>
<evidence type="ECO:0000256" key="5">
    <source>
        <dbReference type="SAM" id="Phobius"/>
    </source>
</evidence>
<dbReference type="KEGG" id="cyj:Cyan7822_3009"/>
<dbReference type="AlphaFoldDB" id="E0U8V0"/>
<reference evidence="9" key="1">
    <citation type="journal article" date="2011" name="MBio">
        <title>Novel metabolic attributes of the genus Cyanothece, comprising a group of unicellular nitrogen-fixing Cyanobacteria.</title>
        <authorList>
            <person name="Bandyopadhyay A."/>
            <person name="Elvitigala T."/>
            <person name="Welsh E."/>
            <person name="Stockel J."/>
            <person name="Liberton M."/>
            <person name="Min H."/>
            <person name="Sherman L.A."/>
            <person name="Pakrasi H.B."/>
        </authorList>
    </citation>
    <scope>NUCLEOTIDE SEQUENCE [LARGE SCALE GENOMIC DNA]</scope>
    <source>
        <strain evidence="9">PCC 7822</strain>
    </source>
</reference>
<dbReference type="EMBL" id="CP002198">
    <property type="protein sequence ID" value="ADN14964.1"/>
    <property type="molecule type" value="Genomic_DNA"/>
</dbReference>